<dbReference type="GO" id="GO:0005737">
    <property type="term" value="C:cytoplasm"/>
    <property type="evidence" value="ECO:0007669"/>
    <property type="project" value="TreeGrafter"/>
</dbReference>
<dbReference type="GO" id="GO:0033499">
    <property type="term" value="P:galactose catabolic process via UDP-galactose, Leloir pathway"/>
    <property type="evidence" value="ECO:0007669"/>
    <property type="project" value="TreeGrafter"/>
</dbReference>
<comment type="caution">
    <text evidence="1">The sequence shown here is derived from an EMBL/GenBank/DDBJ whole genome shotgun (WGS) entry which is preliminary data.</text>
</comment>
<dbReference type="EMBL" id="BARV01043704">
    <property type="protein sequence ID" value="GAI65515.1"/>
    <property type="molecule type" value="Genomic_DNA"/>
</dbReference>
<proteinExistence type="predicted"/>
<feature type="non-terminal residue" evidence="1">
    <location>
        <position position="104"/>
    </location>
</feature>
<name>X1RQQ8_9ZZZZ</name>
<dbReference type="InterPro" id="IPR008183">
    <property type="entry name" value="Aldose_1/G6P_1-epimerase"/>
</dbReference>
<dbReference type="Pfam" id="PF01263">
    <property type="entry name" value="Aldose_epim"/>
    <property type="match status" value="1"/>
</dbReference>
<reference evidence="1" key="1">
    <citation type="journal article" date="2014" name="Front. Microbiol.">
        <title>High frequency of phylogenetically diverse reductive dehalogenase-homologous genes in deep subseafloor sedimentary metagenomes.</title>
        <authorList>
            <person name="Kawai M."/>
            <person name="Futagami T."/>
            <person name="Toyoda A."/>
            <person name="Takaki Y."/>
            <person name="Nishi S."/>
            <person name="Hori S."/>
            <person name="Arai W."/>
            <person name="Tsubouchi T."/>
            <person name="Morono Y."/>
            <person name="Uchiyama I."/>
            <person name="Ito T."/>
            <person name="Fujiyama A."/>
            <person name="Inagaki F."/>
            <person name="Takami H."/>
        </authorList>
    </citation>
    <scope>NUCLEOTIDE SEQUENCE</scope>
    <source>
        <strain evidence="1">Expedition CK06-06</strain>
    </source>
</reference>
<dbReference type="GO" id="GO:0004034">
    <property type="term" value="F:aldose 1-epimerase activity"/>
    <property type="evidence" value="ECO:0007669"/>
    <property type="project" value="TreeGrafter"/>
</dbReference>
<sequence>KGNYEGHQKMEKTSIQGSFFGRTSEGIPVEEYTLVNCNGMLAKFITLGGAIRELHTSDRSGIFTDVVLGFDSVAEYEGPENPYFGSVVGRYANRIAQGKFSIDG</sequence>
<feature type="non-terminal residue" evidence="1">
    <location>
        <position position="1"/>
    </location>
</feature>
<dbReference type="InterPro" id="IPR011013">
    <property type="entry name" value="Gal_mutarotase_sf_dom"/>
</dbReference>
<dbReference type="GO" id="GO:0030246">
    <property type="term" value="F:carbohydrate binding"/>
    <property type="evidence" value="ECO:0007669"/>
    <property type="project" value="InterPro"/>
</dbReference>
<dbReference type="PANTHER" id="PTHR10091">
    <property type="entry name" value="ALDOSE-1-EPIMERASE"/>
    <property type="match status" value="1"/>
</dbReference>
<dbReference type="PANTHER" id="PTHR10091:SF0">
    <property type="entry name" value="GALACTOSE MUTAROTASE"/>
    <property type="match status" value="1"/>
</dbReference>
<gene>
    <name evidence="1" type="ORF">S06H3_65094</name>
</gene>
<evidence type="ECO:0000313" key="1">
    <source>
        <dbReference type="EMBL" id="GAI65515.1"/>
    </source>
</evidence>
<dbReference type="AlphaFoldDB" id="X1RQQ8"/>
<dbReference type="Gene3D" id="2.70.98.10">
    <property type="match status" value="1"/>
</dbReference>
<protein>
    <submittedName>
        <fullName evidence="1">Uncharacterized protein</fullName>
    </submittedName>
</protein>
<accession>X1RQQ8</accession>
<dbReference type="GO" id="GO:0006006">
    <property type="term" value="P:glucose metabolic process"/>
    <property type="evidence" value="ECO:0007669"/>
    <property type="project" value="TreeGrafter"/>
</dbReference>
<dbReference type="InterPro" id="IPR014718">
    <property type="entry name" value="GH-type_carb-bd"/>
</dbReference>
<organism evidence="1">
    <name type="scientific">marine sediment metagenome</name>
    <dbReference type="NCBI Taxonomy" id="412755"/>
    <lineage>
        <taxon>unclassified sequences</taxon>
        <taxon>metagenomes</taxon>
        <taxon>ecological metagenomes</taxon>
    </lineage>
</organism>
<dbReference type="SUPFAM" id="SSF74650">
    <property type="entry name" value="Galactose mutarotase-like"/>
    <property type="match status" value="1"/>
</dbReference>